<evidence type="ECO:0000313" key="1">
    <source>
        <dbReference type="EMBL" id="QQD36928.1"/>
    </source>
</evidence>
<sequence length="203" mass="22607">MCNTHPVYIQLTTYNYSLSTRMVRNGPFLEICENDNIIPMSLAYAIGRWASTDECKFLYLAGPIGSGADAVMRSLMRSLNGAPDVIFTINYPWLEYKDKQVIRVIDNNIEVYAPSLESSVVQFENEYDGFDASKEELGAFLLAIGDHKGPSNFFKCSSLNGIVCHNGVEKCAVCSSPLWELCPFMVDIDLAIEDESEDEGICV</sequence>
<organism evidence="1">
    <name type="scientific">Pacific black duck aviadenovirus</name>
    <dbReference type="NCBI Taxonomy" id="2798287"/>
    <lineage>
        <taxon>Viruses</taxon>
        <taxon>Varidnaviria</taxon>
        <taxon>Bamfordvirae</taxon>
        <taxon>Preplasmiviricota</taxon>
        <taxon>Polisuviricotina</taxon>
        <taxon>Pharingeaviricetes</taxon>
        <taxon>Rowavirales</taxon>
        <taxon>Adenoviridae</taxon>
        <taxon>Aviadenovirus</taxon>
    </lineage>
</organism>
<proteinExistence type="predicted"/>
<protein>
    <submittedName>
        <fullName evidence="1">ORF52</fullName>
    </submittedName>
</protein>
<dbReference type="EMBL" id="MT894381">
    <property type="protein sequence ID" value="QQD36928.1"/>
    <property type="molecule type" value="Genomic_DNA"/>
</dbReference>
<name>A0A7T4S078_9ADEN</name>
<accession>A0A7T4S078</accession>
<reference evidence="1" key="1">
    <citation type="journal article" date="2020" name="Sci. Rep.">
        <title>Metagenomic characterisation of additional and novel avian viruses from Australian wild ducks.</title>
        <authorList>
            <person name="Vibin J."/>
            <person name="Chamings A."/>
            <person name="Klaassen M."/>
            <person name="Alexandersen S."/>
        </authorList>
    </citation>
    <scope>NUCLEOTIDE SEQUENCE</scope>
    <source>
        <strain evidence="1">PBDAdV/PBD12.16-AU-2016</strain>
    </source>
</reference>